<dbReference type="AlphaFoldDB" id="A0A9X9M321"/>
<comment type="caution">
    <text evidence="1">The sequence shown here is derived from an EMBL/GenBank/DDBJ whole genome shotgun (WGS) entry which is preliminary data.</text>
</comment>
<protein>
    <submittedName>
        <fullName evidence="1">Uncharacterized protein</fullName>
    </submittedName>
</protein>
<gene>
    <name evidence="1" type="ORF">BN2614_LOCUS1</name>
</gene>
<reference evidence="1 2" key="1">
    <citation type="submission" date="2018-10" db="EMBL/GenBank/DDBJ databases">
        <authorList>
            <person name="Ekblom R."/>
            <person name="Jareborg N."/>
        </authorList>
    </citation>
    <scope>NUCLEOTIDE SEQUENCE [LARGE SCALE GENOMIC DNA]</scope>
    <source>
        <tissue evidence="1">Muscle</tissue>
    </source>
</reference>
<dbReference type="EMBL" id="CYRY02039137">
    <property type="protein sequence ID" value="VCX30764.1"/>
    <property type="molecule type" value="Genomic_DNA"/>
</dbReference>
<evidence type="ECO:0000313" key="2">
    <source>
        <dbReference type="Proteomes" id="UP000269945"/>
    </source>
</evidence>
<name>A0A9X9M321_GULGU</name>
<proteinExistence type="predicted"/>
<evidence type="ECO:0000313" key="1">
    <source>
        <dbReference type="EMBL" id="VCX30764.1"/>
    </source>
</evidence>
<accession>A0A9X9M321</accession>
<organism evidence="1 2">
    <name type="scientific">Gulo gulo</name>
    <name type="common">Wolverine</name>
    <name type="synonym">Gluton</name>
    <dbReference type="NCBI Taxonomy" id="48420"/>
    <lineage>
        <taxon>Eukaryota</taxon>
        <taxon>Metazoa</taxon>
        <taxon>Chordata</taxon>
        <taxon>Craniata</taxon>
        <taxon>Vertebrata</taxon>
        <taxon>Euteleostomi</taxon>
        <taxon>Mammalia</taxon>
        <taxon>Eutheria</taxon>
        <taxon>Laurasiatheria</taxon>
        <taxon>Carnivora</taxon>
        <taxon>Caniformia</taxon>
        <taxon>Musteloidea</taxon>
        <taxon>Mustelidae</taxon>
        <taxon>Guloninae</taxon>
        <taxon>Gulo</taxon>
    </lineage>
</organism>
<sequence length="41" mass="4679">MRGEDRSSDLPDLITSEQLSVLNMIALLASSHRRIWRGLQI</sequence>
<dbReference type="Proteomes" id="UP000269945">
    <property type="component" value="Unassembled WGS sequence"/>
</dbReference>
<keyword evidence="2" id="KW-1185">Reference proteome</keyword>